<gene>
    <name evidence="1" type="ORF">GCM10009838_22730</name>
</gene>
<dbReference type="Proteomes" id="UP001499854">
    <property type="component" value="Unassembled WGS sequence"/>
</dbReference>
<keyword evidence="2" id="KW-1185">Reference proteome</keyword>
<comment type="caution">
    <text evidence="1">The sequence shown here is derived from an EMBL/GenBank/DDBJ whole genome shotgun (WGS) entry which is preliminary data.</text>
</comment>
<accession>A0ABN2R7E5</accession>
<dbReference type="Pfam" id="PF19564">
    <property type="entry name" value="DUF6086"/>
    <property type="match status" value="1"/>
</dbReference>
<evidence type="ECO:0000313" key="2">
    <source>
        <dbReference type="Proteomes" id="UP001499854"/>
    </source>
</evidence>
<dbReference type="EMBL" id="BAAAQM010000010">
    <property type="protein sequence ID" value="GAA1964820.1"/>
    <property type="molecule type" value="Genomic_DNA"/>
</dbReference>
<evidence type="ECO:0000313" key="1">
    <source>
        <dbReference type="EMBL" id="GAA1964820.1"/>
    </source>
</evidence>
<organism evidence="1 2">
    <name type="scientific">Catenulispora subtropica</name>
    <dbReference type="NCBI Taxonomy" id="450798"/>
    <lineage>
        <taxon>Bacteria</taxon>
        <taxon>Bacillati</taxon>
        <taxon>Actinomycetota</taxon>
        <taxon>Actinomycetes</taxon>
        <taxon>Catenulisporales</taxon>
        <taxon>Catenulisporaceae</taxon>
        <taxon>Catenulispora</taxon>
    </lineage>
</organism>
<sequence length="144" mass="15925">MSQYYGLGEVPLWNPSNGASRLFLRQAALFEEEVGLPSGIGPMREDEAQISPEVFETFVYALLAWRRRTQHAVMSALSDGFLATVLVLADRAGIVVEQPYRPSGDTTERRDIQAGPSAVSAIDPDSWEAGVRDRARELAVFMPR</sequence>
<reference evidence="1 2" key="1">
    <citation type="journal article" date="2019" name="Int. J. Syst. Evol. Microbiol.">
        <title>The Global Catalogue of Microorganisms (GCM) 10K type strain sequencing project: providing services to taxonomists for standard genome sequencing and annotation.</title>
        <authorList>
            <consortium name="The Broad Institute Genomics Platform"/>
            <consortium name="The Broad Institute Genome Sequencing Center for Infectious Disease"/>
            <person name="Wu L."/>
            <person name="Ma J."/>
        </authorList>
    </citation>
    <scope>NUCLEOTIDE SEQUENCE [LARGE SCALE GENOMIC DNA]</scope>
    <source>
        <strain evidence="1 2">JCM 16013</strain>
    </source>
</reference>
<dbReference type="RefSeq" id="WP_344656923.1">
    <property type="nucleotide sequence ID" value="NZ_BAAAQM010000010.1"/>
</dbReference>
<proteinExistence type="predicted"/>
<dbReference type="InterPro" id="IPR045732">
    <property type="entry name" value="DUF6086"/>
</dbReference>
<protein>
    <submittedName>
        <fullName evidence="1">DUF6086 family protein</fullName>
    </submittedName>
</protein>
<name>A0ABN2R7E5_9ACTN</name>